<gene>
    <name evidence="11" type="ORF">GSLYS_00019721001</name>
</gene>
<evidence type="ECO:0000256" key="6">
    <source>
        <dbReference type="ARBA" id="ARBA00022989"/>
    </source>
</evidence>
<dbReference type="InterPro" id="IPR039205">
    <property type="entry name" value="NDUFA11"/>
</dbReference>
<evidence type="ECO:0000313" key="12">
    <source>
        <dbReference type="Proteomes" id="UP001497497"/>
    </source>
</evidence>
<comment type="caution">
    <text evidence="11">The sequence shown here is derived from an EMBL/GenBank/DDBJ whole genome shotgun (WGS) entry which is preliminary data.</text>
</comment>
<comment type="similarity">
    <text evidence="2">Belongs to the complex I NDUFA11 subunit family.</text>
</comment>
<evidence type="ECO:0000256" key="10">
    <source>
        <dbReference type="ARBA" id="ARBA00031497"/>
    </source>
</evidence>
<evidence type="ECO:0000256" key="1">
    <source>
        <dbReference type="ARBA" id="ARBA00004292"/>
    </source>
</evidence>
<reference evidence="11 12" key="1">
    <citation type="submission" date="2024-04" db="EMBL/GenBank/DDBJ databases">
        <authorList>
            <consortium name="Genoscope - CEA"/>
            <person name="William W."/>
        </authorList>
    </citation>
    <scope>NUCLEOTIDE SEQUENCE [LARGE SCALE GENOMIC DNA]</scope>
</reference>
<evidence type="ECO:0000256" key="3">
    <source>
        <dbReference type="ARBA" id="ARBA00018191"/>
    </source>
</evidence>
<evidence type="ECO:0000256" key="4">
    <source>
        <dbReference type="ARBA" id="ARBA00022692"/>
    </source>
</evidence>
<dbReference type="GO" id="GO:0045271">
    <property type="term" value="C:respiratory chain complex I"/>
    <property type="evidence" value="ECO:0007669"/>
    <property type="project" value="InterPro"/>
</dbReference>
<name>A0AAV2IH20_LYMST</name>
<dbReference type="GO" id="GO:0005743">
    <property type="term" value="C:mitochondrial inner membrane"/>
    <property type="evidence" value="ECO:0007669"/>
    <property type="project" value="UniProtKB-SubCell"/>
</dbReference>
<evidence type="ECO:0000256" key="7">
    <source>
        <dbReference type="ARBA" id="ARBA00023128"/>
    </source>
</evidence>
<evidence type="ECO:0000313" key="11">
    <source>
        <dbReference type="EMBL" id="CAL1546344.1"/>
    </source>
</evidence>
<evidence type="ECO:0000256" key="8">
    <source>
        <dbReference type="ARBA" id="ARBA00023136"/>
    </source>
</evidence>
<keyword evidence="6" id="KW-1133">Transmembrane helix</keyword>
<keyword evidence="5" id="KW-0999">Mitochondrion inner membrane</keyword>
<dbReference type="PANTHER" id="PTHR21382">
    <property type="entry name" value="NADH-UBIQUINONE OXIDOREDUCTASE SUBUNIT"/>
    <property type="match status" value="1"/>
</dbReference>
<keyword evidence="4" id="KW-0812">Transmembrane</keyword>
<evidence type="ECO:0000256" key="5">
    <source>
        <dbReference type="ARBA" id="ARBA00022792"/>
    </source>
</evidence>
<accession>A0AAV2IH20</accession>
<sequence>MESKEVLHRYNTDITNEFFYKYREKIHPSILTKLFYGDDRDLLTKTLNSTKLGLYGAIAMGGLVYSYQKAPPFNHYAAIERSFTHGTPWLIAGIAYGLAVGASAQLRDADGPLNHLFGGIAGGTMLGTWYKSVRFGAGSSVTLVSIGAVCKFLADRDELTPQIVRRPRVFNSYRTGWFTERPNPEGIQDAELDDTYKLYKP</sequence>
<dbReference type="EMBL" id="CAXITT010000800">
    <property type="protein sequence ID" value="CAL1546344.1"/>
    <property type="molecule type" value="Genomic_DNA"/>
</dbReference>
<keyword evidence="7" id="KW-0496">Mitochondrion</keyword>
<comment type="subcellular location">
    <subcellularLocation>
        <location evidence="1">Mitochondrion inner membrane</location>
        <topology evidence="1">Multi-pass membrane protein</topology>
        <orientation evidence="1">Matrix side</orientation>
    </subcellularLocation>
</comment>
<evidence type="ECO:0000256" key="2">
    <source>
        <dbReference type="ARBA" id="ARBA00008699"/>
    </source>
</evidence>
<proteinExistence type="inferred from homology"/>
<dbReference type="Proteomes" id="UP001497497">
    <property type="component" value="Unassembled WGS sequence"/>
</dbReference>
<keyword evidence="8" id="KW-0472">Membrane</keyword>
<keyword evidence="12" id="KW-1185">Reference proteome</keyword>
<dbReference type="PANTHER" id="PTHR21382:SF1">
    <property type="entry name" value="NADH DEHYDROGENASE [UBIQUINONE] 1 ALPHA SUBCOMPLEX SUBUNIT 11"/>
    <property type="match status" value="1"/>
</dbReference>
<evidence type="ECO:0000256" key="9">
    <source>
        <dbReference type="ARBA" id="ARBA00030608"/>
    </source>
</evidence>
<protein>
    <recommendedName>
        <fullName evidence="3">NADH dehydrogenase [ubiquinone] 1 alpha subcomplex subunit 11</fullName>
    </recommendedName>
    <alternativeName>
        <fullName evidence="9">Complex I-B14.7</fullName>
    </alternativeName>
    <alternativeName>
        <fullName evidence="10">NADH-ubiquinone oxidoreductase subunit B14.7</fullName>
    </alternativeName>
</protein>
<dbReference type="GO" id="GO:0006120">
    <property type="term" value="P:mitochondrial electron transport, NADH to ubiquinone"/>
    <property type="evidence" value="ECO:0007669"/>
    <property type="project" value="InterPro"/>
</dbReference>
<organism evidence="11 12">
    <name type="scientific">Lymnaea stagnalis</name>
    <name type="common">Great pond snail</name>
    <name type="synonym">Helix stagnalis</name>
    <dbReference type="NCBI Taxonomy" id="6523"/>
    <lineage>
        <taxon>Eukaryota</taxon>
        <taxon>Metazoa</taxon>
        <taxon>Spiralia</taxon>
        <taxon>Lophotrochozoa</taxon>
        <taxon>Mollusca</taxon>
        <taxon>Gastropoda</taxon>
        <taxon>Heterobranchia</taxon>
        <taxon>Euthyneura</taxon>
        <taxon>Panpulmonata</taxon>
        <taxon>Hygrophila</taxon>
        <taxon>Lymnaeoidea</taxon>
        <taxon>Lymnaeidae</taxon>
        <taxon>Lymnaea</taxon>
    </lineage>
</organism>
<dbReference type="AlphaFoldDB" id="A0AAV2IH20"/>